<dbReference type="PANTHER" id="PTHR23272:SF161">
    <property type="entry name" value="ZINC FINGER BED DOMAIN-CONTAINING PROTEIN RICESLEEPER 1-LIKE"/>
    <property type="match status" value="1"/>
</dbReference>
<evidence type="ECO:0000313" key="2">
    <source>
        <dbReference type="EMBL" id="KAK8998699.1"/>
    </source>
</evidence>
<proteinExistence type="predicted"/>
<feature type="region of interest" description="Disordered" evidence="1">
    <location>
        <begin position="1"/>
        <end position="53"/>
    </location>
</feature>
<dbReference type="Proteomes" id="UP001396334">
    <property type="component" value="Unassembled WGS sequence"/>
</dbReference>
<dbReference type="EMBL" id="JBBPBN010000041">
    <property type="protein sequence ID" value="KAK8998699.1"/>
    <property type="molecule type" value="Genomic_DNA"/>
</dbReference>
<reference evidence="2 3" key="1">
    <citation type="journal article" date="2024" name="G3 (Bethesda)">
        <title>Genome assembly of Hibiscus sabdariffa L. provides insights into metabolisms of medicinal natural products.</title>
        <authorList>
            <person name="Kim T."/>
        </authorList>
    </citation>
    <scope>NUCLEOTIDE SEQUENCE [LARGE SCALE GENOMIC DNA]</scope>
    <source>
        <strain evidence="2">TK-2024</strain>
        <tissue evidence="2">Old leaves</tissue>
    </source>
</reference>
<organism evidence="2 3">
    <name type="scientific">Hibiscus sabdariffa</name>
    <name type="common">roselle</name>
    <dbReference type="NCBI Taxonomy" id="183260"/>
    <lineage>
        <taxon>Eukaryota</taxon>
        <taxon>Viridiplantae</taxon>
        <taxon>Streptophyta</taxon>
        <taxon>Embryophyta</taxon>
        <taxon>Tracheophyta</taxon>
        <taxon>Spermatophyta</taxon>
        <taxon>Magnoliopsida</taxon>
        <taxon>eudicotyledons</taxon>
        <taxon>Gunneridae</taxon>
        <taxon>Pentapetalae</taxon>
        <taxon>rosids</taxon>
        <taxon>malvids</taxon>
        <taxon>Malvales</taxon>
        <taxon>Malvaceae</taxon>
        <taxon>Malvoideae</taxon>
        <taxon>Hibiscus</taxon>
    </lineage>
</organism>
<feature type="compositionally biased region" description="Polar residues" evidence="1">
    <location>
        <begin position="25"/>
        <end position="43"/>
    </location>
</feature>
<accession>A0ABR2QDJ1</accession>
<feature type="compositionally biased region" description="Basic and acidic residues" evidence="1">
    <location>
        <begin position="1"/>
        <end position="24"/>
    </location>
</feature>
<dbReference type="InterPro" id="IPR012337">
    <property type="entry name" value="RNaseH-like_sf"/>
</dbReference>
<keyword evidence="3" id="KW-1185">Reference proteome</keyword>
<name>A0ABR2QDJ1_9ROSI</name>
<gene>
    <name evidence="2" type="ORF">V6N11_084083</name>
</gene>
<dbReference type="PANTHER" id="PTHR23272">
    <property type="entry name" value="BED FINGER-RELATED"/>
    <property type="match status" value="1"/>
</dbReference>
<dbReference type="SUPFAM" id="SSF53098">
    <property type="entry name" value="Ribonuclease H-like"/>
    <property type="match status" value="1"/>
</dbReference>
<protein>
    <recommendedName>
        <fullName evidence="4">HAT C-terminal dimerisation domain-containing protein</fullName>
    </recommendedName>
</protein>
<comment type="caution">
    <text evidence="2">The sequence shown here is derived from an EMBL/GenBank/DDBJ whole genome shotgun (WGS) entry which is preliminary data.</text>
</comment>
<evidence type="ECO:0000256" key="1">
    <source>
        <dbReference type="SAM" id="MobiDB-lite"/>
    </source>
</evidence>
<evidence type="ECO:0008006" key="4">
    <source>
        <dbReference type="Google" id="ProtNLM"/>
    </source>
</evidence>
<sequence length="180" mass="20733">MKPKDASKLGHEIETPHDLLKDSSDVVNSGLSHGAPSSIQSNPQLPPKKPRDPRHKMYYVIFVIKEVYDEKKSDELSVLVKQTLNELFDHYSLLSGTSKDETNVSSQSNLSRVESDELDLFSYSKSKYKRKRAATVFSEGKYELEKYLEDKVEPDVDRLDVLAWWKNKVQKVEDIENGKW</sequence>
<evidence type="ECO:0000313" key="3">
    <source>
        <dbReference type="Proteomes" id="UP001396334"/>
    </source>
</evidence>